<accession>A0A177YLM8</accession>
<dbReference type="InterPro" id="IPR011990">
    <property type="entry name" value="TPR-like_helical_dom_sf"/>
</dbReference>
<evidence type="ECO:0000256" key="5">
    <source>
        <dbReference type="PROSITE-ProRule" id="PRU01091"/>
    </source>
</evidence>
<dbReference type="PROSITE" id="PS51755">
    <property type="entry name" value="OMPR_PHOB"/>
    <property type="match status" value="1"/>
</dbReference>
<feature type="domain" description="OmpR/PhoB-type" evidence="6">
    <location>
        <begin position="1"/>
        <end position="97"/>
    </location>
</feature>
<organism evidence="7 8">
    <name type="scientific">Rhodococcoides kyotonense</name>
    <dbReference type="NCBI Taxonomy" id="398843"/>
    <lineage>
        <taxon>Bacteria</taxon>
        <taxon>Bacillati</taxon>
        <taxon>Actinomycetota</taxon>
        <taxon>Actinomycetes</taxon>
        <taxon>Mycobacteriales</taxon>
        <taxon>Nocardiaceae</taxon>
        <taxon>Rhodococcoides</taxon>
    </lineage>
</organism>
<dbReference type="CDD" id="cd15831">
    <property type="entry name" value="BTAD"/>
    <property type="match status" value="1"/>
</dbReference>
<feature type="DNA-binding region" description="OmpR/PhoB-type" evidence="5">
    <location>
        <begin position="1"/>
        <end position="97"/>
    </location>
</feature>
<dbReference type="PANTHER" id="PTHR35807:SF1">
    <property type="entry name" value="TRANSCRIPTIONAL REGULATOR REDD"/>
    <property type="match status" value="1"/>
</dbReference>
<dbReference type="SMART" id="SM01043">
    <property type="entry name" value="BTAD"/>
    <property type="match status" value="1"/>
</dbReference>
<dbReference type="SUPFAM" id="SSF52540">
    <property type="entry name" value="P-loop containing nucleoside triphosphate hydrolases"/>
    <property type="match status" value="1"/>
</dbReference>
<evidence type="ECO:0000313" key="8">
    <source>
        <dbReference type="Proteomes" id="UP000077519"/>
    </source>
</evidence>
<dbReference type="InterPro" id="IPR001867">
    <property type="entry name" value="OmpR/PhoB-type_DNA-bd"/>
</dbReference>
<name>A0A177YLM8_9NOCA</name>
<comment type="similarity">
    <text evidence="1">Belongs to the AfsR/DnrI/RedD regulatory family.</text>
</comment>
<reference evidence="7 8" key="1">
    <citation type="submission" date="2016-03" db="EMBL/GenBank/DDBJ databases">
        <title>Genome sequence of Rhodococcus kyotonensis KB10.</title>
        <authorList>
            <person name="Jeong H."/>
            <person name="Hong C.E."/>
            <person name="Jo S.H."/>
            <person name="Park J.M."/>
        </authorList>
    </citation>
    <scope>NUCLEOTIDE SEQUENCE [LARGE SCALE GENOMIC DNA]</scope>
    <source>
        <strain evidence="7 8">KB10</strain>
    </source>
</reference>
<sequence length="1084" mass="117524">MTIRAFGPIRADVDGRPVSLGSRGQRTVLTRLVLARRRVVSTDLLIEDLWAGDPPPRALGALQVHVSNLRRVLEPNRPPRSPATVLISAPPGYALTLPDEAVDVWQFEHLVDRTDRYTDALALWTDGPYREVSDAAWAASEVTRLEHLRRTAVERRAADMIARGNHAAVVSDLESVIALAPDREESVRLLALALYRGGRQSDALAVLRRSRDYLADEFGIDPDPTLRTLESDILAHSVDEVQVEEVHAVVAPVVPAERSTAQADPEVANGRPDDLAALVAAADTAAASGLGIAWIGGEAGEGKSTLASMLSAELRQRQWNIGWGRCPEVDGAPPGWAWSEVLQSLANVAGMDDDVRDKLAPILPRSSEIDTAQPFWLGKWVADYLCRLAESSPILVVLDDVHRGDALTLSVLRQLATDARGAHILVVATFRSSEITEDLTSAWATLLDVPSTRLELAGLPPDRMAAVAADFGLVDPSPDTLALLVTRTEGNPLFLRELVRLIVSEGASAAREAIPTGIGEVLRRRLSRLPEHTVTTLRRLSVLGRESDLDTLLEMTKADEDQLLDDLEPAVLAGLLTERAADRLQFTHALVRDTLYLDLPKLRRRRLHAQAYAVLRDRAPEDLALLAHHAALGATSTTAIESTHVIAAAAHRAESLSSHKDALALWNSALETLDLDPMAPATERLALLIRVVASLARAANTREARVRRQEAIDIAWALDDRRALLDAVTSWRAPVIWHIREGIADEGILRHVNALLADPDVGEADRTRLLVTSVFEIEGLDSATASKQAVDAVALAERLGDPELLCLALNAFGYIAFGPDHDDERVARAEQLLAVATDIGSAEYQALAHFQLFLACNAVVDLEGARSHVRDAIQLASGAALTQLLGVLTIFGGLVDVLAGRYGVAAARYEAVADYMDEQGTSHGFEIRYIGRLATAIATDSYDGILDDFPTLDGDLPVRIHNPWVLALARSGNMSRAREIWARTEPYQRDYYWRGMTAVRALAAAALGDTDVCRECYDELLPFAGTFAGVDSGSLYCGAVDSALAATADVLGMHDAAADHRVAAERLFASTKDLLADPQWMDAR</sequence>
<dbReference type="PANTHER" id="PTHR35807">
    <property type="entry name" value="TRANSCRIPTIONAL REGULATOR REDD-RELATED"/>
    <property type="match status" value="1"/>
</dbReference>
<evidence type="ECO:0000256" key="2">
    <source>
        <dbReference type="ARBA" id="ARBA00023015"/>
    </source>
</evidence>
<proteinExistence type="inferred from homology"/>
<dbReference type="Gene3D" id="1.10.10.10">
    <property type="entry name" value="Winged helix-like DNA-binding domain superfamily/Winged helix DNA-binding domain"/>
    <property type="match status" value="1"/>
</dbReference>
<evidence type="ECO:0000256" key="1">
    <source>
        <dbReference type="ARBA" id="ARBA00005820"/>
    </source>
</evidence>
<keyword evidence="4" id="KW-0804">Transcription</keyword>
<dbReference type="EMBL" id="LVHI01000004">
    <property type="protein sequence ID" value="OAK56506.1"/>
    <property type="molecule type" value="Genomic_DNA"/>
</dbReference>
<evidence type="ECO:0000259" key="6">
    <source>
        <dbReference type="PROSITE" id="PS51755"/>
    </source>
</evidence>
<dbReference type="InterPro" id="IPR041664">
    <property type="entry name" value="AAA_16"/>
</dbReference>
<dbReference type="GO" id="GO:0006355">
    <property type="term" value="P:regulation of DNA-templated transcription"/>
    <property type="evidence" value="ECO:0007669"/>
    <property type="project" value="InterPro"/>
</dbReference>
<dbReference type="Proteomes" id="UP000077519">
    <property type="component" value="Unassembled WGS sequence"/>
</dbReference>
<gene>
    <name evidence="7" type="ORF">A3K89_17005</name>
</gene>
<dbReference type="SUPFAM" id="SSF48452">
    <property type="entry name" value="TPR-like"/>
    <property type="match status" value="1"/>
</dbReference>
<dbReference type="GO" id="GO:0000160">
    <property type="term" value="P:phosphorelay signal transduction system"/>
    <property type="evidence" value="ECO:0007669"/>
    <property type="project" value="InterPro"/>
</dbReference>
<comment type="caution">
    <text evidence="7">The sequence shown here is derived from an EMBL/GenBank/DDBJ whole genome shotgun (WGS) entry which is preliminary data.</text>
</comment>
<keyword evidence="8" id="KW-1185">Reference proteome</keyword>
<dbReference type="SMART" id="SM00862">
    <property type="entry name" value="Trans_reg_C"/>
    <property type="match status" value="1"/>
</dbReference>
<protein>
    <recommendedName>
        <fullName evidence="6">OmpR/PhoB-type domain-containing protein</fullName>
    </recommendedName>
</protein>
<dbReference type="Pfam" id="PF00486">
    <property type="entry name" value="Trans_reg_C"/>
    <property type="match status" value="1"/>
</dbReference>
<keyword evidence="2" id="KW-0805">Transcription regulation</keyword>
<dbReference type="InterPro" id="IPR051677">
    <property type="entry name" value="AfsR-DnrI-RedD_regulator"/>
</dbReference>
<dbReference type="GO" id="GO:0003677">
    <property type="term" value="F:DNA binding"/>
    <property type="evidence" value="ECO:0007669"/>
    <property type="project" value="UniProtKB-UniRule"/>
</dbReference>
<dbReference type="AlphaFoldDB" id="A0A177YLM8"/>
<dbReference type="InterPro" id="IPR016032">
    <property type="entry name" value="Sig_transdc_resp-reg_C-effctor"/>
</dbReference>
<dbReference type="Gene3D" id="1.25.40.10">
    <property type="entry name" value="Tetratricopeptide repeat domain"/>
    <property type="match status" value="1"/>
</dbReference>
<dbReference type="InterPro" id="IPR036388">
    <property type="entry name" value="WH-like_DNA-bd_sf"/>
</dbReference>
<dbReference type="Pfam" id="PF13191">
    <property type="entry name" value="AAA_16"/>
    <property type="match status" value="1"/>
</dbReference>
<dbReference type="InterPro" id="IPR005158">
    <property type="entry name" value="BTAD"/>
</dbReference>
<dbReference type="Pfam" id="PF03704">
    <property type="entry name" value="BTAD"/>
    <property type="match status" value="1"/>
</dbReference>
<dbReference type="InterPro" id="IPR027417">
    <property type="entry name" value="P-loop_NTPase"/>
</dbReference>
<dbReference type="SUPFAM" id="SSF46894">
    <property type="entry name" value="C-terminal effector domain of the bipartite response regulators"/>
    <property type="match status" value="1"/>
</dbReference>
<dbReference type="Gene3D" id="3.40.50.300">
    <property type="entry name" value="P-loop containing nucleotide triphosphate hydrolases"/>
    <property type="match status" value="1"/>
</dbReference>
<keyword evidence="3 5" id="KW-0238">DNA-binding</keyword>
<evidence type="ECO:0000256" key="4">
    <source>
        <dbReference type="ARBA" id="ARBA00023163"/>
    </source>
</evidence>
<evidence type="ECO:0000313" key="7">
    <source>
        <dbReference type="EMBL" id="OAK56506.1"/>
    </source>
</evidence>
<evidence type="ECO:0000256" key="3">
    <source>
        <dbReference type="ARBA" id="ARBA00023125"/>
    </source>
</evidence>